<comment type="caution">
    <text evidence="7">The sequence shown here is derived from an EMBL/GenBank/DDBJ whole genome shotgun (WGS) entry which is preliminary data.</text>
</comment>
<dbReference type="Pfam" id="PF07686">
    <property type="entry name" value="V-set"/>
    <property type="match status" value="1"/>
</dbReference>
<evidence type="ECO:0000256" key="4">
    <source>
        <dbReference type="SAM" id="MobiDB-lite"/>
    </source>
</evidence>
<evidence type="ECO:0000313" key="8">
    <source>
        <dbReference type="Proteomes" id="UP001152622"/>
    </source>
</evidence>
<dbReference type="SUPFAM" id="SSF48726">
    <property type="entry name" value="Immunoglobulin"/>
    <property type="match status" value="1"/>
</dbReference>
<dbReference type="OrthoDB" id="8920197at2759"/>
<evidence type="ECO:0000256" key="1">
    <source>
        <dbReference type="ARBA" id="ARBA00004370"/>
    </source>
</evidence>
<feature type="transmembrane region" description="Helical" evidence="5">
    <location>
        <begin position="197"/>
        <end position="219"/>
    </location>
</feature>
<dbReference type="Proteomes" id="UP001152622">
    <property type="component" value="Chromosome 16"/>
</dbReference>
<sequence length="332" mass="35913">MTKLKTGDSGYYWCAVEIKDAVDESSYLYLSVTAGTPGLSVYQQEVTGVEGGHVSVQCHYNEPNDRKSWCRAGDTCVEASSGKSRRTEIKDASSEKVFNVTVRELNREDTGWYWCVAGKLQIPVHITVTQKTTTTTVTTPTQSSASTTLCTSLPVSSATTSATANKPSISKQTSVSTPLSSFAGTTPYSKSPSDLEIVLMALGILLLAVAVAMVTWRLWKRHGGSGSRSSEEDVTYSTVFHKTQSHRESPPQSQPSENSADEVMYSSIVSHNPQHSCPAETIGGRNVTIEDGPNRNSVCKNKGRGPDAQKREEPEDSCSRASNTAIYPILNV</sequence>
<dbReference type="PROSITE" id="PS50835">
    <property type="entry name" value="IG_LIKE"/>
    <property type="match status" value="1"/>
</dbReference>
<reference evidence="7" key="1">
    <citation type="journal article" date="2023" name="Science">
        <title>Genome structures resolve the early diversification of teleost fishes.</title>
        <authorList>
            <person name="Parey E."/>
            <person name="Louis A."/>
            <person name="Montfort J."/>
            <person name="Bouchez O."/>
            <person name="Roques C."/>
            <person name="Iampietro C."/>
            <person name="Lluch J."/>
            <person name="Castinel A."/>
            <person name="Donnadieu C."/>
            <person name="Desvignes T."/>
            <person name="Floi Bucao C."/>
            <person name="Jouanno E."/>
            <person name="Wen M."/>
            <person name="Mejri S."/>
            <person name="Dirks R."/>
            <person name="Jansen H."/>
            <person name="Henkel C."/>
            <person name="Chen W.J."/>
            <person name="Zahm M."/>
            <person name="Cabau C."/>
            <person name="Klopp C."/>
            <person name="Thompson A.W."/>
            <person name="Robinson-Rechavi M."/>
            <person name="Braasch I."/>
            <person name="Lecointre G."/>
            <person name="Bobe J."/>
            <person name="Postlethwait J.H."/>
            <person name="Berthelot C."/>
            <person name="Roest Crollius H."/>
            <person name="Guiguen Y."/>
        </authorList>
    </citation>
    <scope>NUCLEOTIDE SEQUENCE</scope>
    <source>
        <strain evidence="7">WJC10195</strain>
    </source>
</reference>
<dbReference type="EMBL" id="JAINUF010000016">
    <property type="protein sequence ID" value="KAJ8339660.1"/>
    <property type="molecule type" value="Genomic_DNA"/>
</dbReference>
<accession>A0A9Q1IGF8</accession>
<organism evidence="7 8">
    <name type="scientific">Synaphobranchus kaupii</name>
    <name type="common">Kaup's arrowtooth eel</name>
    <dbReference type="NCBI Taxonomy" id="118154"/>
    <lineage>
        <taxon>Eukaryota</taxon>
        <taxon>Metazoa</taxon>
        <taxon>Chordata</taxon>
        <taxon>Craniata</taxon>
        <taxon>Vertebrata</taxon>
        <taxon>Euteleostomi</taxon>
        <taxon>Actinopterygii</taxon>
        <taxon>Neopterygii</taxon>
        <taxon>Teleostei</taxon>
        <taxon>Anguilliformes</taxon>
        <taxon>Synaphobranchidae</taxon>
        <taxon>Synaphobranchus</taxon>
    </lineage>
</organism>
<dbReference type="PANTHER" id="PTHR11860">
    <property type="entry name" value="POLYMERIC-IMMUNOGLOBULIN RECEPTOR"/>
    <property type="match status" value="1"/>
</dbReference>
<dbReference type="InterPro" id="IPR003599">
    <property type="entry name" value="Ig_sub"/>
</dbReference>
<dbReference type="GO" id="GO:0005886">
    <property type="term" value="C:plasma membrane"/>
    <property type="evidence" value="ECO:0007669"/>
    <property type="project" value="TreeGrafter"/>
</dbReference>
<evidence type="ECO:0000256" key="2">
    <source>
        <dbReference type="ARBA" id="ARBA00022692"/>
    </source>
</evidence>
<evidence type="ECO:0000313" key="7">
    <source>
        <dbReference type="EMBL" id="KAJ8339660.1"/>
    </source>
</evidence>
<protein>
    <recommendedName>
        <fullName evidence="6">Ig-like domain-containing protein</fullName>
    </recommendedName>
</protein>
<evidence type="ECO:0000259" key="6">
    <source>
        <dbReference type="PROSITE" id="PS50835"/>
    </source>
</evidence>
<feature type="domain" description="Ig-like" evidence="6">
    <location>
        <begin position="37"/>
        <end position="138"/>
    </location>
</feature>
<gene>
    <name evidence="7" type="ORF">SKAU_G00342930</name>
</gene>
<dbReference type="Gene3D" id="2.60.40.10">
    <property type="entry name" value="Immunoglobulins"/>
    <property type="match status" value="1"/>
</dbReference>
<evidence type="ECO:0000256" key="5">
    <source>
        <dbReference type="SAM" id="Phobius"/>
    </source>
</evidence>
<comment type="subcellular location">
    <subcellularLocation>
        <location evidence="1">Membrane</location>
    </subcellularLocation>
</comment>
<dbReference type="PANTHER" id="PTHR11860:SF87">
    <property type="entry name" value="CMRF35-LIKE MOLECULE 8"/>
    <property type="match status" value="1"/>
</dbReference>
<feature type="region of interest" description="Disordered" evidence="4">
    <location>
        <begin position="222"/>
        <end position="320"/>
    </location>
</feature>
<dbReference type="InterPro" id="IPR013106">
    <property type="entry name" value="Ig_V-set"/>
</dbReference>
<dbReference type="InterPro" id="IPR050671">
    <property type="entry name" value="CD300_family_receptors"/>
</dbReference>
<dbReference type="SMART" id="SM00409">
    <property type="entry name" value="IG"/>
    <property type="match status" value="1"/>
</dbReference>
<evidence type="ECO:0000256" key="3">
    <source>
        <dbReference type="ARBA" id="ARBA00023136"/>
    </source>
</evidence>
<dbReference type="GO" id="GO:0004888">
    <property type="term" value="F:transmembrane signaling receptor activity"/>
    <property type="evidence" value="ECO:0007669"/>
    <property type="project" value="TreeGrafter"/>
</dbReference>
<keyword evidence="5" id="KW-1133">Transmembrane helix</keyword>
<dbReference type="InterPro" id="IPR036179">
    <property type="entry name" value="Ig-like_dom_sf"/>
</dbReference>
<keyword evidence="2 5" id="KW-0812">Transmembrane</keyword>
<feature type="region of interest" description="Disordered" evidence="4">
    <location>
        <begin position="159"/>
        <end position="189"/>
    </location>
</feature>
<dbReference type="InterPro" id="IPR013783">
    <property type="entry name" value="Ig-like_fold"/>
</dbReference>
<proteinExistence type="predicted"/>
<keyword evidence="8" id="KW-1185">Reference proteome</keyword>
<keyword evidence="3 5" id="KW-0472">Membrane</keyword>
<dbReference type="AlphaFoldDB" id="A0A9Q1IGF8"/>
<dbReference type="InterPro" id="IPR007110">
    <property type="entry name" value="Ig-like_dom"/>
</dbReference>
<name>A0A9Q1IGF8_SYNKA</name>
<feature type="compositionally biased region" description="Basic and acidic residues" evidence="4">
    <location>
        <begin position="304"/>
        <end position="313"/>
    </location>
</feature>